<organism evidence="2 3">
    <name type="scientific">Tritrichomonas foetus</name>
    <dbReference type="NCBI Taxonomy" id="1144522"/>
    <lineage>
        <taxon>Eukaryota</taxon>
        <taxon>Metamonada</taxon>
        <taxon>Parabasalia</taxon>
        <taxon>Tritrichomonadida</taxon>
        <taxon>Tritrichomonadidae</taxon>
        <taxon>Tritrichomonas</taxon>
    </lineage>
</organism>
<evidence type="ECO:0000313" key="3">
    <source>
        <dbReference type="Proteomes" id="UP000179807"/>
    </source>
</evidence>
<feature type="region of interest" description="Disordered" evidence="1">
    <location>
        <begin position="301"/>
        <end position="323"/>
    </location>
</feature>
<name>A0A1J4JN25_9EUKA</name>
<protein>
    <submittedName>
        <fullName evidence="2">Uncharacterized protein</fullName>
    </submittedName>
</protein>
<evidence type="ECO:0000256" key="1">
    <source>
        <dbReference type="SAM" id="MobiDB-lite"/>
    </source>
</evidence>
<accession>A0A1J4JN25</accession>
<dbReference type="GeneID" id="94828768"/>
<dbReference type="RefSeq" id="XP_068353226.1">
    <property type="nucleotide sequence ID" value="XM_068494064.1"/>
</dbReference>
<sequence length="713" mass="83160">MENLVKEYSFYRDKCNNLLNIFQTLLSKYQEDTSILIDKSFILSHFTYLKLYERSTNYAEITFLLNSLTNGIEKTTSLSHFRKPSYKSRISQLISYTTTNPGIFSQILYFALSSNQAAFSHDDMLYFFFHTFPSLFGFFISENDTKYAINLIKHTLRYHFSLYGVNINEKGSFIITMIRSFISAVNPFEFFANLDIQNKMKSIHDKKFEYSLVNGKLIRPEYWKSVLSIVSQTVDDMIDLIPLLPYQITELLAVLSGINNKFSNYLVFDIFLAFFLNNKDFYDVLKCCCLYHFRNSPKKPANGSNGLNTKQNNDSKSKTGDSSDSNRFELYDIMDGIWDLSRVNVKQLKKSILTRRMHQKFVFDCNLVFSTHDLDLFIKVVTCSDDKFEQLGFDELINLTDDLKHSIFLPNDKDVVQFKKWGVIPTFSCPCHVDQSTIGEMMIICNNLAHLRKYQKIFLTIAQKLQIDFYNDSLTKEIEEIKEIYENCKVLYDKLIESSIFVEEIGSNVNEIVMKASYNFIETRVVKNFIFLNFKTTLPLFQKTEINNLLDGMEKLNVCIKKWAKKLNLTEESLRMIYRGVIDSFFDILINRIIFRIDFISDFEKMDKMCIKMSKCDKTCIRKASLIFSNISQFNSFNSNLNHVINGIRKVKKCNIQEMALSISMSQNPDVFWFGEILMRTMAVKLVKDTAFTMKENEAIALFLSSLIEIESQ</sequence>
<comment type="caution">
    <text evidence="2">The sequence shown here is derived from an EMBL/GenBank/DDBJ whole genome shotgun (WGS) entry which is preliminary data.</text>
</comment>
<dbReference type="EMBL" id="MLAK01000971">
    <property type="protein sequence ID" value="OHT00090.1"/>
    <property type="molecule type" value="Genomic_DNA"/>
</dbReference>
<reference evidence="2" key="1">
    <citation type="submission" date="2016-10" db="EMBL/GenBank/DDBJ databases">
        <authorList>
            <person name="Benchimol M."/>
            <person name="Almeida L.G."/>
            <person name="Vasconcelos A.T."/>
            <person name="Perreira-Neves A."/>
            <person name="Rosa I.A."/>
            <person name="Tasca T."/>
            <person name="Bogo M.R."/>
            <person name="de Souza W."/>
        </authorList>
    </citation>
    <scope>NUCLEOTIDE SEQUENCE [LARGE SCALE GENOMIC DNA]</scope>
    <source>
        <strain evidence="2">K</strain>
    </source>
</reference>
<evidence type="ECO:0000313" key="2">
    <source>
        <dbReference type="EMBL" id="OHT00090.1"/>
    </source>
</evidence>
<gene>
    <name evidence="2" type="ORF">TRFO_08044</name>
</gene>
<feature type="compositionally biased region" description="Basic and acidic residues" evidence="1">
    <location>
        <begin position="313"/>
        <end position="323"/>
    </location>
</feature>
<dbReference type="AlphaFoldDB" id="A0A1J4JN25"/>
<keyword evidence="3" id="KW-1185">Reference proteome</keyword>
<dbReference type="VEuPathDB" id="TrichDB:TRFO_08044"/>
<feature type="compositionally biased region" description="Polar residues" evidence="1">
    <location>
        <begin position="302"/>
        <end position="311"/>
    </location>
</feature>
<proteinExistence type="predicted"/>
<dbReference type="Proteomes" id="UP000179807">
    <property type="component" value="Unassembled WGS sequence"/>
</dbReference>